<dbReference type="EMBL" id="JACJVO010000003">
    <property type="protein sequence ID" value="MBB6729999.1"/>
    <property type="molecule type" value="Genomic_DNA"/>
</dbReference>
<dbReference type="PROSITE" id="PS50977">
    <property type="entry name" value="HTH_TETR_2"/>
    <property type="match status" value="1"/>
</dbReference>
<dbReference type="Pfam" id="PF00440">
    <property type="entry name" value="TetR_N"/>
    <property type="match status" value="1"/>
</dbReference>
<accession>A0A7X0VTL0</accession>
<keyword evidence="2 4" id="KW-0238">DNA-binding</keyword>
<dbReference type="InterPro" id="IPR001647">
    <property type="entry name" value="HTH_TetR"/>
</dbReference>
<protein>
    <submittedName>
        <fullName evidence="6">TetR/AcrR family transcriptional regulator</fullName>
    </submittedName>
</protein>
<feature type="DNA-binding region" description="H-T-H motif" evidence="4">
    <location>
        <begin position="36"/>
        <end position="55"/>
    </location>
</feature>
<evidence type="ECO:0000256" key="4">
    <source>
        <dbReference type="PROSITE-ProRule" id="PRU00335"/>
    </source>
</evidence>
<comment type="caution">
    <text evidence="6">The sequence shown here is derived from an EMBL/GenBank/DDBJ whole genome shotgun (WGS) entry which is preliminary data.</text>
</comment>
<dbReference type="PANTHER" id="PTHR30055:SF234">
    <property type="entry name" value="HTH-TYPE TRANSCRIPTIONAL REGULATOR BETI"/>
    <property type="match status" value="1"/>
</dbReference>
<dbReference type="SUPFAM" id="SSF46689">
    <property type="entry name" value="Homeodomain-like"/>
    <property type="match status" value="1"/>
</dbReference>
<evidence type="ECO:0000313" key="7">
    <source>
        <dbReference type="Proteomes" id="UP000564644"/>
    </source>
</evidence>
<dbReference type="GO" id="GO:0003700">
    <property type="term" value="F:DNA-binding transcription factor activity"/>
    <property type="evidence" value="ECO:0007669"/>
    <property type="project" value="TreeGrafter"/>
</dbReference>
<sequence>MSPRTKEQNEQIREARIRQIRRAAADVYLARGLAFEIKDVAAQAEVGYGTVYHYYSNKFLLLRDLLEQAASAARELTDKTMAEALPARERLRLLSVRLLGLWSEERSVFILYKMASEKFHQLPEGSARALAVLFDDELYRPVADAMRECVGSEAAEETANMLIGSLVGCAGLWLYRSRSDLDAERMADLLFEGIRS</sequence>
<reference evidence="6 7" key="1">
    <citation type="submission" date="2020-08" db="EMBL/GenBank/DDBJ databases">
        <title>Cohnella phylogeny.</title>
        <authorList>
            <person name="Dunlap C."/>
        </authorList>
    </citation>
    <scope>NUCLEOTIDE SEQUENCE [LARGE SCALE GENOMIC DNA]</scope>
    <source>
        <strain evidence="6 7">CBP 2801</strain>
    </source>
</reference>
<feature type="domain" description="HTH tetR-type" evidence="5">
    <location>
        <begin position="14"/>
        <end position="73"/>
    </location>
</feature>
<proteinExistence type="predicted"/>
<dbReference type="Proteomes" id="UP000564644">
    <property type="component" value="Unassembled WGS sequence"/>
</dbReference>
<dbReference type="PANTHER" id="PTHR30055">
    <property type="entry name" value="HTH-TYPE TRANSCRIPTIONAL REGULATOR RUTR"/>
    <property type="match status" value="1"/>
</dbReference>
<dbReference type="GO" id="GO:0000976">
    <property type="term" value="F:transcription cis-regulatory region binding"/>
    <property type="evidence" value="ECO:0007669"/>
    <property type="project" value="TreeGrafter"/>
</dbReference>
<gene>
    <name evidence="6" type="ORF">H7C18_03730</name>
</gene>
<keyword evidence="1" id="KW-0805">Transcription regulation</keyword>
<dbReference type="InterPro" id="IPR050109">
    <property type="entry name" value="HTH-type_TetR-like_transc_reg"/>
</dbReference>
<evidence type="ECO:0000256" key="2">
    <source>
        <dbReference type="ARBA" id="ARBA00023125"/>
    </source>
</evidence>
<keyword evidence="3" id="KW-0804">Transcription</keyword>
<evidence type="ECO:0000256" key="1">
    <source>
        <dbReference type="ARBA" id="ARBA00023015"/>
    </source>
</evidence>
<name>A0A7X0VTL0_9BACL</name>
<dbReference type="InterPro" id="IPR009057">
    <property type="entry name" value="Homeodomain-like_sf"/>
</dbReference>
<dbReference type="RefSeq" id="WP_185127658.1">
    <property type="nucleotide sequence ID" value="NZ_JACJVO010000003.1"/>
</dbReference>
<evidence type="ECO:0000313" key="6">
    <source>
        <dbReference type="EMBL" id="MBB6729999.1"/>
    </source>
</evidence>
<evidence type="ECO:0000256" key="3">
    <source>
        <dbReference type="ARBA" id="ARBA00023163"/>
    </source>
</evidence>
<dbReference type="Gene3D" id="1.10.357.10">
    <property type="entry name" value="Tetracycline Repressor, domain 2"/>
    <property type="match status" value="1"/>
</dbReference>
<keyword evidence="7" id="KW-1185">Reference proteome</keyword>
<dbReference type="AlphaFoldDB" id="A0A7X0VTL0"/>
<evidence type="ECO:0000259" key="5">
    <source>
        <dbReference type="PROSITE" id="PS50977"/>
    </source>
</evidence>
<organism evidence="6 7">
    <name type="scientific">Cohnella zeiphila</name>
    <dbReference type="NCBI Taxonomy" id="2761120"/>
    <lineage>
        <taxon>Bacteria</taxon>
        <taxon>Bacillati</taxon>
        <taxon>Bacillota</taxon>
        <taxon>Bacilli</taxon>
        <taxon>Bacillales</taxon>
        <taxon>Paenibacillaceae</taxon>
        <taxon>Cohnella</taxon>
    </lineage>
</organism>